<dbReference type="Pfam" id="PF08299">
    <property type="entry name" value="Bac_DnaA_C"/>
    <property type="match status" value="1"/>
</dbReference>
<dbReference type="GO" id="GO:0005524">
    <property type="term" value="F:ATP binding"/>
    <property type="evidence" value="ECO:0007669"/>
    <property type="project" value="UniProtKB-UniRule"/>
</dbReference>
<reference evidence="15" key="1">
    <citation type="submission" date="2020-10" db="EMBL/GenBank/DDBJ databases">
        <authorList>
            <person name="Gilroy R."/>
        </authorList>
    </citation>
    <scope>NUCLEOTIDE SEQUENCE</scope>
    <source>
        <strain evidence="15">ChiSjej4B22-9803</strain>
    </source>
</reference>
<evidence type="ECO:0000259" key="13">
    <source>
        <dbReference type="SMART" id="SM00382"/>
    </source>
</evidence>
<accession>A0A9D1LW65</accession>
<comment type="subcellular location">
    <subcellularLocation>
        <location evidence="8">Cytoplasm</location>
    </subcellularLocation>
</comment>
<evidence type="ECO:0000256" key="5">
    <source>
        <dbReference type="ARBA" id="ARBA00022840"/>
    </source>
</evidence>
<feature type="compositionally biased region" description="Basic and acidic residues" evidence="12">
    <location>
        <begin position="82"/>
        <end position="95"/>
    </location>
</feature>
<feature type="region of interest" description="Domain IV, binds dsDNA" evidence="8">
    <location>
        <begin position="324"/>
        <end position="445"/>
    </location>
</feature>
<proteinExistence type="inferred from homology"/>
<dbReference type="InterPro" id="IPR027417">
    <property type="entry name" value="P-loop_NTPase"/>
</dbReference>
<dbReference type="InterPro" id="IPR020591">
    <property type="entry name" value="Chromosome_initiator_DnaA-like"/>
</dbReference>
<feature type="binding site" evidence="8">
    <location>
        <position position="151"/>
    </location>
    <ligand>
        <name>ATP</name>
        <dbReference type="ChEBI" id="CHEBI:30616"/>
    </ligand>
</feature>
<dbReference type="Pfam" id="PF00308">
    <property type="entry name" value="Bac_DnaA"/>
    <property type="match status" value="1"/>
</dbReference>
<keyword evidence="5 8" id="KW-0067">ATP-binding</keyword>
<dbReference type="GO" id="GO:0003688">
    <property type="term" value="F:DNA replication origin binding"/>
    <property type="evidence" value="ECO:0007669"/>
    <property type="project" value="UniProtKB-UniRule"/>
</dbReference>
<evidence type="ECO:0000256" key="2">
    <source>
        <dbReference type="ARBA" id="ARBA00022490"/>
    </source>
</evidence>
<feature type="binding site" evidence="8">
    <location>
        <position position="155"/>
    </location>
    <ligand>
        <name>ATP</name>
        <dbReference type="ChEBI" id="CHEBI:30616"/>
    </ligand>
</feature>
<keyword evidence="2 8" id="KW-0963">Cytoplasm</keyword>
<evidence type="ECO:0000256" key="1">
    <source>
        <dbReference type="ARBA" id="ARBA00006583"/>
    </source>
</evidence>
<dbReference type="Proteomes" id="UP000824111">
    <property type="component" value="Unassembled WGS sequence"/>
</dbReference>
<organism evidence="15 16">
    <name type="scientific">Candidatus Avimonoglobus intestinipullorum</name>
    <dbReference type="NCBI Taxonomy" id="2840699"/>
    <lineage>
        <taxon>Bacteria</taxon>
        <taxon>Bacillati</taxon>
        <taxon>Bacillota</taxon>
        <taxon>Clostridia</taxon>
        <taxon>Eubacteriales</taxon>
        <taxon>Candidatus Avimonoglobus</taxon>
    </lineage>
</organism>
<comment type="caution">
    <text evidence="15">The sequence shown here is derived from an EMBL/GenBank/DDBJ whole genome shotgun (WGS) entry which is preliminary data.</text>
</comment>
<evidence type="ECO:0000256" key="3">
    <source>
        <dbReference type="ARBA" id="ARBA00022705"/>
    </source>
</evidence>
<feature type="domain" description="Chromosomal replication initiator DnaA C-terminal" evidence="14">
    <location>
        <begin position="352"/>
        <end position="421"/>
    </location>
</feature>
<dbReference type="Pfam" id="PF11638">
    <property type="entry name" value="DnaA_N"/>
    <property type="match status" value="1"/>
</dbReference>
<dbReference type="InterPro" id="IPR024633">
    <property type="entry name" value="DnaA_N_dom"/>
</dbReference>
<comment type="similarity">
    <text evidence="1 8 11">Belongs to the DnaA family.</text>
</comment>
<feature type="region of interest" description="Disordered" evidence="12">
    <location>
        <begin position="82"/>
        <end position="107"/>
    </location>
</feature>
<dbReference type="InterPro" id="IPR003593">
    <property type="entry name" value="AAA+_ATPase"/>
</dbReference>
<keyword evidence="7 8" id="KW-0238">DNA-binding</keyword>
<feature type="binding site" evidence="8">
    <location>
        <position position="153"/>
    </location>
    <ligand>
        <name>ATP</name>
        <dbReference type="ChEBI" id="CHEBI:30616"/>
    </ligand>
</feature>
<dbReference type="SMART" id="SM00760">
    <property type="entry name" value="Bac_DnaA_C"/>
    <property type="match status" value="1"/>
</dbReference>
<dbReference type="InterPro" id="IPR013317">
    <property type="entry name" value="DnaA_dom"/>
</dbReference>
<dbReference type="EMBL" id="DVND01000178">
    <property type="protein sequence ID" value="HIU49091.1"/>
    <property type="molecule type" value="Genomic_DNA"/>
</dbReference>
<dbReference type="InterPro" id="IPR013159">
    <property type="entry name" value="DnaA_C"/>
</dbReference>
<evidence type="ECO:0000256" key="9">
    <source>
        <dbReference type="NCBIfam" id="TIGR00362"/>
    </source>
</evidence>
<evidence type="ECO:0000313" key="16">
    <source>
        <dbReference type="Proteomes" id="UP000824111"/>
    </source>
</evidence>
<dbReference type="SUPFAM" id="SSF52540">
    <property type="entry name" value="P-loop containing nucleoside triphosphate hydrolases"/>
    <property type="match status" value="1"/>
</dbReference>
<dbReference type="GO" id="GO:0006275">
    <property type="term" value="P:regulation of DNA replication"/>
    <property type="evidence" value="ECO:0007669"/>
    <property type="project" value="UniProtKB-UniRule"/>
</dbReference>
<dbReference type="InterPro" id="IPR001957">
    <property type="entry name" value="Chromosome_initiator_DnaA"/>
</dbReference>
<evidence type="ECO:0000259" key="14">
    <source>
        <dbReference type="SMART" id="SM00760"/>
    </source>
</evidence>
<dbReference type="NCBIfam" id="TIGR00362">
    <property type="entry name" value="DnaA"/>
    <property type="match status" value="1"/>
</dbReference>
<dbReference type="InterPro" id="IPR038454">
    <property type="entry name" value="DnaA_N_sf"/>
</dbReference>
<feature type="region of interest" description="Domain I, interacts with DnaA modulators" evidence="8">
    <location>
        <begin position="1"/>
        <end position="97"/>
    </location>
</feature>
<comment type="caution">
    <text evidence="8">Lacks conserved residue(s) required for the propagation of feature annotation.</text>
</comment>
<dbReference type="HAMAP" id="MF_00377">
    <property type="entry name" value="DnaA_bact"/>
    <property type="match status" value="1"/>
</dbReference>
<comment type="subunit">
    <text evidence="8">Oligomerizes as a right-handed, spiral filament on DNA at oriC.</text>
</comment>
<evidence type="ECO:0000256" key="8">
    <source>
        <dbReference type="HAMAP-Rule" id="MF_00377"/>
    </source>
</evidence>
<dbReference type="GO" id="GO:0005886">
    <property type="term" value="C:plasma membrane"/>
    <property type="evidence" value="ECO:0007669"/>
    <property type="project" value="TreeGrafter"/>
</dbReference>
<keyword evidence="4 8" id="KW-0547">Nucleotide-binding</keyword>
<keyword evidence="3 8" id="KW-0235">DNA replication</keyword>
<dbReference type="Gene3D" id="1.10.1750.10">
    <property type="match status" value="1"/>
</dbReference>
<dbReference type="FunFam" id="1.10.8.60:FF:000003">
    <property type="entry name" value="Chromosomal replication initiator protein DnaA"/>
    <property type="match status" value="1"/>
</dbReference>
<dbReference type="CDD" id="cd06571">
    <property type="entry name" value="Bac_DnaA_C"/>
    <property type="match status" value="1"/>
</dbReference>
<evidence type="ECO:0000256" key="12">
    <source>
        <dbReference type="SAM" id="MobiDB-lite"/>
    </source>
</evidence>
<dbReference type="PANTHER" id="PTHR30050">
    <property type="entry name" value="CHROMOSOMAL REPLICATION INITIATOR PROTEIN DNAA"/>
    <property type="match status" value="1"/>
</dbReference>
<sequence>MDINEIWEHALTYIRQDVNSIVGYNTYIKDAVPVSYEQDRFTIAVSTAISKNMIEMRYIKTIERAISKVTAKPVRLQIRVHPNPEELAKQTKPEPEPAPANTGGYSGNLNPRYTFENFVVGPSNEYATAVAMNVAKFPGQSNPLFLYGNSGLGKTHLMQAIGNQILKNAPDKKVVYITSEKFTNDMTNSLRDKDMESFRHRYREIDVLLVDDVQFIEGKEGTQEEFFHTFNDLYLNNKQIVLTSDRKPKDLTTLEERLRTRFEWGLSTDIIIPDYETRVAILKKKAESQNVSISEEVLSYIAQRIDSNVRELEGALLKIISYAGISHKEIDIEITEYVLKSILPEEGIIKITPKKIMEKVCTYYNIKEEDLTGHSKTKNIALPRQVAMYLCKTLTDMNFVTIAKEFGNRDRTTVMYGVDKIITAAKTDAALKADIDYITKDLNNL</sequence>
<feature type="binding site" evidence="8">
    <location>
        <position position="154"/>
    </location>
    <ligand>
        <name>ATP</name>
        <dbReference type="ChEBI" id="CHEBI:30616"/>
    </ligand>
</feature>
<gene>
    <name evidence="8 15" type="primary">dnaA</name>
    <name evidence="15" type="ORF">IAB04_06970</name>
</gene>
<dbReference type="SMART" id="SM00382">
    <property type="entry name" value="AAA"/>
    <property type="match status" value="1"/>
</dbReference>
<dbReference type="CDD" id="cd00009">
    <property type="entry name" value="AAA"/>
    <property type="match status" value="1"/>
</dbReference>
<reference evidence="15" key="2">
    <citation type="journal article" date="2021" name="PeerJ">
        <title>Extensive microbial diversity within the chicken gut microbiome revealed by metagenomics and culture.</title>
        <authorList>
            <person name="Gilroy R."/>
            <person name="Ravi A."/>
            <person name="Getino M."/>
            <person name="Pursley I."/>
            <person name="Horton D.L."/>
            <person name="Alikhan N.F."/>
            <person name="Baker D."/>
            <person name="Gharbi K."/>
            <person name="Hall N."/>
            <person name="Watson M."/>
            <person name="Adriaenssens E.M."/>
            <person name="Foster-Nyarko E."/>
            <person name="Jarju S."/>
            <person name="Secka A."/>
            <person name="Antonio M."/>
            <person name="Oren A."/>
            <person name="Chaudhuri R.R."/>
            <person name="La Ragione R."/>
            <person name="Hildebrand F."/>
            <person name="Pallen M.J."/>
        </authorList>
    </citation>
    <scope>NUCLEOTIDE SEQUENCE</scope>
    <source>
        <strain evidence="15">ChiSjej4B22-9803</strain>
    </source>
</reference>
<dbReference type="SUPFAM" id="SSF48295">
    <property type="entry name" value="TrpR-like"/>
    <property type="match status" value="1"/>
</dbReference>
<evidence type="ECO:0000313" key="15">
    <source>
        <dbReference type="EMBL" id="HIU49091.1"/>
    </source>
</evidence>
<dbReference type="PANTHER" id="PTHR30050:SF2">
    <property type="entry name" value="CHROMOSOMAL REPLICATION INITIATOR PROTEIN DNAA"/>
    <property type="match status" value="1"/>
</dbReference>
<dbReference type="Gene3D" id="3.40.50.300">
    <property type="entry name" value="P-loop containing nucleotide triphosphate hydrolases"/>
    <property type="match status" value="1"/>
</dbReference>
<dbReference type="PRINTS" id="PR00051">
    <property type="entry name" value="DNAA"/>
</dbReference>
<dbReference type="FunFam" id="3.40.50.300:FF:000668">
    <property type="entry name" value="Chromosomal replication initiator protein DnaA"/>
    <property type="match status" value="1"/>
</dbReference>
<dbReference type="Gene3D" id="1.10.8.60">
    <property type="match status" value="1"/>
</dbReference>
<keyword evidence="6 8" id="KW-0446">Lipid-binding</keyword>
<evidence type="ECO:0000256" key="6">
    <source>
        <dbReference type="ARBA" id="ARBA00023121"/>
    </source>
</evidence>
<evidence type="ECO:0000256" key="4">
    <source>
        <dbReference type="ARBA" id="ARBA00022741"/>
    </source>
</evidence>
<dbReference type="Gene3D" id="3.30.300.180">
    <property type="match status" value="1"/>
</dbReference>
<evidence type="ECO:0000256" key="10">
    <source>
        <dbReference type="RuleBase" id="RU000577"/>
    </source>
</evidence>
<dbReference type="GO" id="GO:0005737">
    <property type="term" value="C:cytoplasm"/>
    <property type="evidence" value="ECO:0007669"/>
    <property type="project" value="UniProtKB-SubCell"/>
</dbReference>
<feature type="domain" description="AAA+ ATPase" evidence="13">
    <location>
        <begin position="140"/>
        <end position="268"/>
    </location>
</feature>
<comment type="function">
    <text evidence="8 10">Plays an essential role in the initiation and regulation of chromosomal replication. ATP-DnaA binds to the origin of replication (oriC) to initiate formation of the DNA replication initiation complex once per cell cycle. Binds the DnaA box (a 9 base pair repeat at the origin) and separates the double-stranded (ds)DNA. Forms a right-handed helical filament on oriC DNA; dsDNA binds to the exterior of the filament while single-stranded (ss)DNA is stabiized in the filament's interior. The ATP-DnaA-oriC complex binds and stabilizes one strand of the AT-rich DNA unwinding element (DUE), permitting loading of DNA polymerase. After initiation quickly degrades to an ADP-DnaA complex that is not apt for DNA replication. Binds acidic phospholipids.</text>
</comment>
<comment type="domain">
    <text evidence="8">Domain I is involved in oligomerization and binding regulators, domain II is flexibile and of varying length in different bacteria, domain III forms the AAA+ region, while domain IV binds dsDNA.</text>
</comment>
<dbReference type="AlphaFoldDB" id="A0A9D1LW65"/>
<dbReference type="GO" id="GO:0006270">
    <property type="term" value="P:DNA replication initiation"/>
    <property type="evidence" value="ECO:0007669"/>
    <property type="project" value="UniProtKB-UniRule"/>
</dbReference>
<evidence type="ECO:0000256" key="7">
    <source>
        <dbReference type="ARBA" id="ARBA00023125"/>
    </source>
</evidence>
<evidence type="ECO:0000256" key="11">
    <source>
        <dbReference type="RuleBase" id="RU004227"/>
    </source>
</evidence>
<name>A0A9D1LW65_9FIRM</name>
<protein>
    <recommendedName>
        <fullName evidence="8 9">Chromosomal replication initiator protein DnaA</fullName>
    </recommendedName>
</protein>
<dbReference type="InterPro" id="IPR010921">
    <property type="entry name" value="Trp_repressor/repl_initiator"/>
</dbReference>
<dbReference type="GO" id="GO:0008289">
    <property type="term" value="F:lipid binding"/>
    <property type="evidence" value="ECO:0007669"/>
    <property type="project" value="UniProtKB-KW"/>
</dbReference>